<dbReference type="Proteomes" id="UP000187203">
    <property type="component" value="Unassembled WGS sequence"/>
</dbReference>
<sequence>MIFIGDMAVDETKGDGEFIVQRGMALPHGLAVEVLRSKRNVSIPPEARASAAEEQT</sequence>
<proteinExistence type="predicted"/>
<comment type="caution">
    <text evidence="1">The sequence shown here is derived from an EMBL/GenBank/DDBJ whole genome shotgun (WGS) entry which is preliminary data.</text>
</comment>
<reference evidence="2" key="1">
    <citation type="submission" date="2013-09" db="EMBL/GenBank/DDBJ databases">
        <title>Corchorus olitorius genome sequencing.</title>
        <authorList>
            <person name="Alam M."/>
            <person name="Haque M.S."/>
            <person name="Islam M.S."/>
            <person name="Emdad E.M."/>
            <person name="Islam M.M."/>
            <person name="Ahmed B."/>
            <person name="Halim A."/>
            <person name="Hossen Q.M.M."/>
            <person name="Hossain M.Z."/>
            <person name="Ahmed R."/>
            <person name="Khan M.M."/>
            <person name="Islam R."/>
            <person name="Rashid M.M."/>
            <person name="Khan S.A."/>
            <person name="Rahman M.S."/>
            <person name="Alam M."/>
            <person name="Yahiya A.S."/>
            <person name="Khan M.S."/>
            <person name="Azam M.S."/>
            <person name="Haque T."/>
            <person name="Lashkar M.Z.H."/>
            <person name="Akhand A.I."/>
            <person name="Morshed G."/>
            <person name="Roy S."/>
            <person name="Uddin K.S."/>
            <person name="Rabeya T."/>
            <person name="Hossain A.S."/>
            <person name="Chowdhury A."/>
            <person name="Snigdha A.R."/>
            <person name="Mortoza M.S."/>
            <person name="Matin S.A."/>
            <person name="Hoque S.M.E."/>
            <person name="Islam M.K."/>
            <person name="Roy D.K."/>
            <person name="Haider R."/>
            <person name="Moosa M.M."/>
            <person name="Elias S.M."/>
            <person name="Hasan A.M."/>
            <person name="Jahan S."/>
            <person name="Shafiuddin M."/>
            <person name="Mahmood N."/>
            <person name="Shommy N.S."/>
        </authorList>
    </citation>
    <scope>NUCLEOTIDE SEQUENCE [LARGE SCALE GENOMIC DNA]</scope>
    <source>
        <strain evidence="2">cv. O-4</strain>
    </source>
</reference>
<protein>
    <submittedName>
        <fullName evidence="1">Uncharacterized protein</fullName>
    </submittedName>
</protein>
<evidence type="ECO:0000313" key="2">
    <source>
        <dbReference type="Proteomes" id="UP000187203"/>
    </source>
</evidence>
<organism evidence="1 2">
    <name type="scientific">Corchorus olitorius</name>
    <dbReference type="NCBI Taxonomy" id="93759"/>
    <lineage>
        <taxon>Eukaryota</taxon>
        <taxon>Viridiplantae</taxon>
        <taxon>Streptophyta</taxon>
        <taxon>Embryophyta</taxon>
        <taxon>Tracheophyta</taxon>
        <taxon>Spermatophyta</taxon>
        <taxon>Magnoliopsida</taxon>
        <taxon>eudicotyledons</taxon>
        <taxon>Gunneridae</taxon>
        <taxon>Pentapetalae</taxon>
        <taxon>rosids</taxon>
        <taxon>malvids</taxon>
        <taxon>Malvales</taxon>
        <taxon>Malvaceae</taxon>
        <taxon>Grewioideae</taxon>
        <taxon>Apeibeae</taxon>
        <taxon>Corchorus</taxon>
    </lineage>
</organism>
<accession>A0A1R3HN08</accession>
<evidence type="ECO:0000313" key="1">
    <source>
        <dbReference type="EMBL" id="OMO71704.1"/>
    </source>
</evidence>
<dbReference type="OrthoDB" id="1804355at2759"/>
<dbReference type="AlphaFoldDB" id="A0A1R3HN08"/>
<name>A0A1R3HN08_9ROSI</name>
<keyword evidence="2" id="KW-1185">Reference proteome</keyword>
<dbReference type="EMBL" id="AWUE01019749">
    <property type="protein sequence ID" value="OMO71704.1"/>
    <property type="molecule type" value="Genomic_DNA"/>
</dbReference>
<gene>
    <name evidence="1" type="ORF">COLO4_28095</name>
</gene>